<protein>
    <submittedName>
        <fullName evidence="1">Putative phage related protein</fullName>
    </submittedName>
</protein>
<gene>
    <name evidence="1" type="ordered locus">SELR_pSRC400860</name>
</gene>
<dbReference type="Pfam" id="PF22745">
    <property type="entry name" value="Nlig-Ia"/>
    <property type="match status" value="1"/>
</dbReference>
<geneLocation type="plasmid" evidence="1 2">
    <name>pSRC4</name>
</geneLocation>
<dbReference type="Gene3D" id="1.10.287.610">
    <property type="entry name" value="Helix hairpin bin"/>
    <property type="match status" value="1"/>
</dbReference>
<reference evidence="1 2" key="1">
    <citation type="submission" date="2011-10" db="EMBL/GenBank/DDBJ databases">
        <title>Whole genome sequence of Selenomonas ruminantium subsp. lactilytica TAM6421.</title>
        <authorList>
            <person name="Oguchi A."/>
            <person name="Ankai A."/>
            <person name="Kaneko J."/>
            <person name="Yamada-Narita S."/>
            <person name="Fukui S."/>
            <person name="Takahashi M."/>
            <person name="Onodera T."/>
            <person name="Kojima S."/>
            <person name="Fushimi T."/>
            <person name="Abe N."/>
            <person name="Kamio Y."/>
            <person name="Yamazaki S."/>
            <person name="Fujita N."/>
        </authorList>
    </citation>
    <scope>NUCLEOTIDE SEQUENCE [LARGE SCALE GENOMIC DNA]</scope>
    <source>
        <strain evidence="2">NBRC 103574 / TAM6421</strain>
        <plasmid evidence="1 2">pSRC4</plasmid>
    </source>
</reference>
<dbReference type="Proteomes" id="UP000007887">
    <property type="component" value="Plasmid pSRC4"/>
</dbReference>
<evidence type="ECO:0000313" key="2">
    <source>
        <dbReference type="Proteomes" id="UP000007887"/>
    </source>
</evidence>
<proteinExistence type="predicted"/>
<sequence length="112" mass="13413">MQYQNRWHREHRRVNLKPVHDRIRQLRLGLMLHSYIYYKLGKSIISDAKWDDRARELVRLQKKFPSVAKKVRFAKLYQDFDGSTGFHLAGEVDAAMIRKAHFLLAIEKEFSK</sequence>
<accession>I0GVF0</accession>
<dbReference type="EMBL" id="AP012294">
    <property type="protein sequence ID" value="BAL84737.1"/>
    <property type="molecule type" value="Genomic_DNA"/>
</dbReference>
<organism evidence="1 2">
    <name type="scientific">Selenomonas ruminantium subsp. lactilytica (strain NBRC 103574 / TAM6421)</name>
    <dbReference type="NCBI Taxonomy" id="927704"/>
    <lineage>
        <taxon>Bacteria</taxon>
        <taxon>Bacillati</taxon>
        <taxon>Bacillota</taxon>
        <taxon>Negativicutes</taxon>
        <taxon>Selenomonadales</taxon>
        <taxon>Selenomonadaceae</taxon>
        <taxon>Selenomonas</taxon>
    </lineage>
</organism>
<dbReference type="PATRIC" id="fig|927704.6.peg.3501"/>
<evidence type="ECO:0000313" key="1">
    <source>
        <dbReference type="EMBL" id="BAL84737.1"/>
    </source>
</evidence>
<dbReference type="SUPFAM" id="SSF56091">
    <property type="entry name" value="DNA ligase/mRNA capping enzyme, catalytic domain"/>
    <property type="match status" value="1"/>
</dbReference>
<keyword evidence="1" id="KW-0614">Plasmid</keyword>
<dbReference type="HOGENOM" id="CLU_2144104_0_0_9"/>
<dbReference type="AlphaFoldDB" id="I0GVF0"/>
<name>I0GVF0_SELRL</name>
<dbReference type="KEGG" id="sri:SELR_pSRC400860"/>